<evidence type="ECO:0008006" key="4">
    <source>
        <dbReference type="Google" id="ProtNLM"/>
    </source>
</evidence>
<dbReference type="AlphaFoldDB" id="A0A0G0P7B8"/>
<sequence>MKDKDNKDIYTSFHFNDDFIIEAVYDYALQPETQFAVFDRINQEVSYHPQLGLPDGRKLRPTQLDLIKDEKLLLPSSANSYINEARLVEEIEAFVSHYLDLPHPFYLKLVSHYILLTWVYDRLSVVPYLRALGDYGSGKTRFAQVIGSLCYKPLMLAGATSDAFIFRMIELFKGTLIINELERVDTDLKSQIVNILNNGYEKGLYIGKVEGEKNRIPKTFDVFSPKIITSRIRFKDLALESRIISIHMLPTKRKDIPITLDGIFWQGAKDIRNMLLMYRFNNLFSIELENKEAKLEKVEPRLRQTLLPILNVIQNQEVEDEFIKYALEFQGQIAADRSFETESLIAEKLVELLDEEGKVTVKDVADAVNKPLEEKEKVTSKWVGKIIRGFGFNTKRIQGVYNIIPNEQALDYIKDRYGLSDSTPEESPPNPPTPPADSASEVDLVDKVDIGKTVEEMTQQEIESVFNEKDV</sequence>
<protein>
    <recommendedName>
        <fullName evidence="4">DUF3631 domain-containing protein</fullName>
    </recommendedName>
</protein>
<name>A0A0G0P7B8_9BACT</name>
<proteinExistence type="predicted"/>
<dbReference type="EMBL" id="LBVL01000009">
    <property type="protein sequence ID" value="KKQ85176.1"/>
    <property type="molecule type" value="Genomic_DNA"/>
</dbReference>
<feature type="compositionally biased region" description="Pro residues" evidence="1">
    <location>
        <begin position="426"/>
        <end position="435"/>
    </location>
</feature>
<feature type="region of interest" description="Disordered" evidence="1">
    <location>
        <begin position="418"/>
        <end position="443"/>
    </location>
</feature>
<accession>A0A0G0P7B8</accession>
<evidence type="ECO:0000256" key="1">
    <source>
        <dbReference type="SAM" id="MobiDB-lite"/>
    </source>
</evidence>
<organism evidence="2 3">
    <name type="scientific">Candidatus Woesebacteria bacterium GW2011_GWB1_38_8</name>
    <dbReference type="NCBI Taxonomy" id="1618570"/>
    <lineage>
        <taxon>Bacteria</taxon>
        <taxon>Candidatus Woeseibacteriota</taxon>
    </lineage>
</organism>
<comment type="caution">
    <text evidence="2">The sequence shown here is derived from an EMBL/GenBank/DDBJ whole genome shotgun (WGS) entry which is preliminary data.</text>
</comment>
<dbReference type="STRING" id="1618570.UT08_C0009G0010"/>
<dbReference type="InterPro" id="IPR027417">
    <property type="entry name" value="P-loop_NTPase"/>
</dbReference>
<evidence type="ECO:0000313" key="2">
    <source>
        <dbReference type="EMBL" id="KKQ85176.1"/>
    </source>
</evidence>
<evidence type="ECO:0000313" key="3">
    <source>
        <dbReference type="Proteomes" id="UP000034081"/>
    </source>
</evidence>
<dbReference type="SUPFAM" id="SSF52540">
    <property type="entry name" value="P-loop containing nucleoside triphosphate hydrolases"/>
    <property type="match status" value="1"/>
</dbReference>
<dbReference type="Proteomes" id="UP000034081">
    <property type="component" value="Unassembled WGS sequence"/>
</dbReference>
<gene>
    <name evidence="2" type="ORF">UT08_C0009G0010</name>
</gene>
<reference evidence="2 3" key="1">
    <citation type="journal article" date="2015" name="Nature">
        <title>rRNA introns, odd ribosomes, and small enigmatic genomes across a large radiation of phyla.</title>
        <authorList>
            <person name="Brown C.T."/>
            <person name="Hug L.A."/>
            <person name="Thomas B.C."/>
            <person name="Sharon I."/>
            <person name="Castelle C.J."/>
            <person name="Singh A."/>
            <person name="Wilkins M.J."/>
            <person name="Williams K.H."/>
            <person name="Banfield J.F."/>
        </authorList>
    </citation>
    <scope>NUCLEOTIDE SEQUENCE [LARGE SCALE GENOMIC DNA]</scope>
</reference>